<sequence>MNVRLRMACLLFGMSFGLYAQQVNSTGLQEMETAGWYRYTGSQSLSAEAFIEQYHQQLGLGEKDRLELQRVSYGKDGSEHRHYQQLHQGIPVEAGELIIHLRNNAVYLANGEIVSDLNLNPEASISESQALQYALNYFPAQIFAWEAKGEARPQGNLVILNKNFSKEAQQYQLSWKFDVYSYEPYDRNWVYINAQNGSLSHSLSRIHSQDTGTARTKYSGTRSIYTSYDSDSALYVLHDSLTGGGIYTFNMQKRTNKGTAIDFYDDDNYWNNFNANFDEAATDAHWGAERVYSYFKQHYNRFSYDDQNSPLNSFVHYDSNYVNAFWNGQEMTYGDGNGVASTPLISLDVVAHEITHGITEYTANLIYQGESGALNESFSDIFGAAIEFAYDSAGGDWKMGEDFLNTGNGLRNLRNPAQFNHPNTYKGNNWGQGLFFDNGYVHSNSGVQNFWYYLLSDGDSGVNDNNDRYDIEGLGYQAAADIAYHNLDNYLTRFSDHFDARMGAMQSAIDLYGACSNEYIQTTNAWYAVGVGEPTGDYDLSLDALVLPERDCSLGAAEDVIFVIRNNSCAQSITAGTAINLSYSINGGLLQTMSTVISNTLLPDSVAYIVHSQTADLSQTGNYDFFASISTSSDSLTYNNTYEQRVRQESYQNAEWKLLEVLNPISGCELNDSTNISLAAVFLGCDSLAVGTNISLDYSLSGTASQNIGTSLSRSVHYGDTLILDFPTNLNMDARGAYTLTLNLVYSGDPTLNNNRIVNYRVLKPYELLGGKIGFEDFAYADSLLIRHGNNSSSRRNSVASTGNRGLEIVGGPLVNYSDPFEVPRNDTAVWQVNPSFRSTYCTCVDARQEGALQLNFDLQQAYTRLIRRLRSEPSNSAYTSSLRVLANGQPVSGTFIASNPDGDGFQSQIVNLDDFAGQYFELCFETHLLVDKRTNSVTNDGDIINLDNIYLGSSGIGLKEPKVASFSFALYPNPHNGDFNIRLEKASAGTYELEVQDFQGRVISKRSIQTQAGDQNWNFSTDLAAGTYFVLLRSPEGKQYAQRMIIQ</sequence>
<evidence type="ECO:0000256" key="6">
    <source>
        <dbReference type="ARBA" id="ARBA00022833"/>
    </source>
</evidence>
<dbReference type="Gene3D" id="3.10.450.490">
    <property type="match status" value="1"/>
</dbReference>
<dbReference type="InterPro" id="IPR027268">
    <property type="entry name" value="Peptidase_M4/M1_CTD_sf"/>
</dbReference>
<keyword evidence="7" id="KW-0482">Metalloprotease</keyword>
<keyword evidence="5" id="KW-0378">Hydrolase</keyword>
<keyword evidence="2" id="KW-0645">Protease</keyword>
<dbReference type="PANTHER" id="PTHR33794">
    <property type="entry name" value="BACILLOLYSIN"/>
    <property type="match status" value="1"/>
</dbReference>
<dbReference type="InterPro" id="IPR050728">
    <property type="entry name" value="Zinc_Metalloprotease_M4"/>
</dbReference>
<dbReference type="InterPro" id="IPR001570">
    <property type="entry name" value="Peptidase_M4_C_domain"/>
</dbReference>
<dbReference type="InterPro" id="IPR026444">
    <property type="entry name" value="Secre_tail"/>
</dbReference>
<dbReference type="CDD" id="cd09597">
    <property type="entry name" value="M4_TLP"/>
    <property type="match status" value="1"/>
</dbReference>
<dbReference type="GO" id="GO:0046872">
    <property type="term" value="F:metal ion binding"/>
    <property type="evidence" value="ECO:0007669"/>
    <property type="project" value="UniProtKB-KW"/>
</dbReference>
<feature type="domain" description="Peptidase M4 C-terminal" evidence="11">
    <location>
        <begin position="363"/>
        <end position="531"/>
    </location>
</feature>
<evidence type="ECO:0000256" key="1">
    <source>
        <dbReference type="ARBA" id="ARBA00009388"/>
    </source>
</evidence>
<comment type="similarity">
    <text evidence="1">Belongs to the peptidase M4 family.</text>
</comment>
<dbReference type="GO" id="GO:0004222">
    <property type="term" value="F:metalloendopeptidase activity"/>
    <property type="evidence" value="ECO:0007669"/>
    <property type="project" value="InterPro"/>
</dbReference>
<dbReference type="Pfam" id="PF18962">
    <property type="entry name" value="Por_Secre_tail"/>
    <property type="match status" value="1"/>
</dbReference>
<dbReference type="EMBL" id="CP060139">
    <property type="protein sequence ID" value="QNR25645.1"/>
    <property type="molecule type" value="Genomic_DNA"/>
</dbReference>
<evidence type="ECO:0000313" key="15">
    <source>
        <dbReference type="Proteomes" id="UP000516305"/>
    </source>
</evidence>
<evidence type="ECO:0000256" key="2">
    <source>
        <dbReference type="ARBA" id="ARBA00022670"/>
    </source>
</evidence>
<evidence type="ECO:0000259" key="10">
    <source>
        <dbReference type="Pfam" id="PF01447"/>
    </source>
</evidence>
<dbReference type="PRINTS" id="PR00730">
    <property type="entry name" value="THERMOLYSIN"/>
</dbReference>
<dbReference type="PANTHER" id="PTHR33794:SF1">
    <property type="entry name" value="BACILLOLYSIN"/>
    <property type="match status" value="1"/>
</dbReference>
<evidence type="ECO:0000256" key="4">
    <source>
        <dbReference type="ARBA" id="ARBA00022729"/>
    </source>
</evidence>
<dbReference type="AlphaFoldDB" id="A0A7H0VIU7"/>
<feature type="domain" description="Secretion system C-terminal sorting" evidence="13">
    <location>
        <begin position="971"/>
        <end position="1047"/>
    </location>
</feature>
<dbReference type="NCBIfam" id="TIGR04183">
    <property type="entry name" value="Por_Secre_tail"/>
    <property type="match status" value="1"/>
</dbReference>
<dbReference type="SUPFAM" id="SSF55486">
    <property type="entry name" value="Metalloproteases ('zincins'), catalytic domain"/>
    <property type="match status" value="1"/>
</dbReference>
<feature type="domain" description="Peptidase M4" evidence="10">
    <location>
        <begin position="211"/>
        <end position="360"/>
    </location>
</feature>
<evidence type="ECO:0000259" key="11">
    <source>
        <dbReference type="Pfam" id="PF02868"/>
    </source>
</evidence>
<dbReference type="InterPro" id="IPR023612">
    <property type="entry name" value="Peptidase_M4"/>
</dbReference>
<evidence type="ECO:0000256" key="5">
    <source>
        <dbReference type="ARBA" id="ARBA00022801"/>
    </source>
</evidence>
<evidence type="ECO:0000256" key="9">
    <source>
        <dbReference type="SAM" id="SignalP"/>
    </source>
</evidence>
<keyword evidence="6" id="KW-0862">Zinc</keyword>
<dbReference type="Gene3D" id="1.10.390.10">
    <property type="entry name" value="Neutral Protease Domain 2"/>
    <property type="match status" value="1"/>
</dbReference>
<protein>
    <submittedName>
        <fullName evidence="14">M4 family metallopeptidase</fullName>
    </submittedName>
</protein>
<dbReference type="GO" id="GO:0006508">
    <property type="term" value="P:proteolysis"/>
    <property type="evidence" value="ECO:0007669"/>
    <property type="project" value="UniProtKB-KW"/>
</dbReference>
<proteinExistence type="inferred from homology"/>
<feature type="active site" description="Proton donor" evidence="8">
    <location>
        <position position="442"/>
    </location>
</feature>
<keyword evidence="4 9" id="KW-0732">Signal</keyword>
<dbReference type="InterPro" id="IPR013856">
    <property type="entry name" value="Peptidase_M4_domain"/>
</dbReference>
<evidence type="ECO:0000256" key="7">
    <source>
        <dbReference type="ARBA" id="ARBA00023049"/>
    </source>
</evidence>
<keyword evidence="15" id="KW-1185">Reference proteome</keyword>
<accession>A0A7H0VIU7</accession>
<evidence type="ECO:0000256" key="3">
    <source>
        <dbReference type="ARBA" id="ARBA00022723"/>
    </source>
</evidence>
<reference evidence="14 15" key="1">
    <citation type="submission" date="2020-08" db="EMBL/GenBank/DDBJ databases">
        <title>Croceimicrobium hydrocarbonivorans gen. nov., sp. nov., a novel marine bacterium isolated from a bacterial consortium that degrades polyethylene terephthalate.</title>
        <authorList>
            <person name="Liu R."/>
        </authorList>
    </citation>
    <scope>NUCLEOTIDE SEQUENCE [LARGE SCALE GENOMIC DNA]</scope>
    <source>
        <strain evidence="14 15">A20-9</strain>
    </source>
</reference>
<organism evidence="14 15">
    <name type="scientific">Croceimicrobium hydrocarbonivorans</name>
    <dbReference type="NCBI Taxonomy" id="2761580"/>
    <lineage>
        <taxon>Bacteria</taxon>
        <taxon>Pseudomonadati</taxon>
        <taxon>Bacteroidota</taxon>
        <taxon>Flavobacteriia</taxon>
        <taxon>Flavobacteriales</taxon>
        <taxon>Owenweeksiaceae</taxon>
        <taxon>Croceimicrobium</taxon>
    </lineage>
</organism>
<evidence type="ECO:0000259" key="13">
    <source>
        <dbReference type="Pfam" id="PF18962"/>
    </source>
</evidence>
<evidence type="ECO:0000259" key="12">
    <source>
        <dbReference type="Pfam" id="PF07504"/>
    </source>
</evidence>
<dbReference type="Pfam" id="PF01447">
    <property type="entry name" value="Peptidase_M4"/>
    <property type="match status" value="1"/>
</dbReference>
<dbReference type="Proteomes" id="UP000516305">
    <property type="component" value="Chromosome"/>
</dbReference>
<evidence type="ECO:0000313" key="14">
    <source>
        <dbReference type="EMBL" id="QNR25645.1"/>
    </source>
</evidence>
<feature type="chain" id="PRO_5028960388" evidence="9">
    <location>
        <begin position="21"/>
        <end position="1048"/>
    </location>
</feature>
<dbReference type="KEGG" id="chyd:H4K34_07330"/>
<dbReference type="Gene3D" id="3.10.170.10">
    <property type="match status" value="1"/>
</dbReference>
<feature type="active site" evidence="8">
    <location>
        <position position="353"/>
    </location>
</feature>
<dbReference type="Pfam" id="PF07504">
    <property type="entry name" value="FTP"/>
    <property type="match status" value="1"/>
</dbReference>
<dbReference type="RefSeq" id="WP_210760171.1">
    <property type="nucleotide sequence ID" value="NZ_CP060139.1"/>
</dbReference>
<dbReference type="InterPro" id="IPR011096">
    <property type="entry name" value="FTP_domain"/>
</dbReference>
<name>A0A7H0VIU7_9FLAO</name>
<feature type="signal peptide" evidence="9">
    <location>
        <begin position="1"/>
        <end position="20"/>
    </location>
</feature>
<gene>
    <name evidence="14" type="ORF">H4K34_07330</name>
</gene>
<evidence type="ECO:0000256" key="8">
    <source>
        <dbReference type="PIRSR" id="PIRSR623612-1"/>
    </source>
</evidence>
<keyword evidence="3" id="KW-0479">Metal-binding</keyword>
<feature type="domain" description="FTP" evidence="12">
    <location>
        <begin position="66"/>
        <end position="112"/>
    </location>
</feature>
<dbReference type="Pfam" id="PF02868">
    <property type="entry name" value="Peptidase_M4_C"/>
    <property type="match status" value="1"/>
</dbReference>